<evidence type="ECO:0000313" key="5">
    <source>
        <dbReference type="Proteomes" id="UP000029692"/>
    </source>
</evidence>
<evidence type="ECO:0000313" key="4">
    <source>
        <dbReference type="EMBL" id="KGE70761.1"/>
    </source>
</evidence>
<reference evidence="4 5" key="1">
    <citation type="submission" date="2014-05" db="EMBL/GenBank/DDBJ databases">
        <title>De novo Genome Sequence of Spirocheata sp.</title>
        <authorList>
            <person name="Shivani Y."/>
            <person name="Subhash Y."/>
            <person name="Tushar L."/>
            <person name="Sasikala C."/>
            <person name="Ramana C.V."/>
        </authorList>
    </citation>
    <scope>NUCLEOTIDE SEQUENCE [LARGE SCALE GENOMIC DNA]</scope>
    <source>
        <strain evidence="4 5">JC230</strain>
    </source>
</reference>
<protein>
    <recommendedName>
        <fullName evidence="3">Soluble ligand binding domain-containing protein</fullName>
    </recommendedName>
</protein>
<keyword evidence="1" id="KW-0472">Membrane</keyword>
<accession>A0A098QT73</accession>
<feature type="signal peptide" evidence="2">
    <location>
        <begin position="1"/>
        <end position="24"/>
    </location>
</feature>
<dbReference type="PANTHER" id="PTHR33619">
    <property type="entry name" value="POLYSACCHARIDE EXPORT PROTEIN GFCE-RELATED"/>
    <property type="match status" value="1"/>
</dbReference>
<dbReference type="EMBL" id="JNUP01000072">
    <property type="protein sequence ID" value="KGE70761.1"/>
    <property type="molecule type" value="Genomic_DNA"/>
</dbReference>
<name>A0A098QT73_9SPIO</name>
<feature type="chain" id="PRO_5001946299" description="Soluble ligand binding domain-containing protein" evidence="2">
    <location>
        <begin position="25"/>
        <end position="509"/>
    </location>
</feature>
<keyword evidence="5" id="KW-1185">Reference proteome</keyword>
<keyword evidence="2" id="KW-0732">Signal</keyword>
<organism evidence="4 5">
    <name type="scientific">Spirochaeta lutea</name>
    <dbReference type="NCBI Taxonomy" id="1480694"/>
    <lineage>
        <taxon>Bacteria</taxon>
        <taxon>Pseudomonadati</taxon>
        <taxon>Spirochaetota</taxon>
        <taxon>Spirochaetia</taxon>
        <taxon>Spirochaetales</taxon>
        <taxon>Spirochaetaceae</taxon>
        <taxon>Spirochaeta</taxon>
    </lineage>
</organism>
<dbReference type="STRING" id="1480694.DC28_14795"/>
<evidence type="ECO:0000259" key="3">
    <source>
        <dbReference type="Pfam" id="PF10531"/>
    </source>
</evidence>
<keyword evidence="1" id="KW-0812">Transmembrane</keyword>
<dbReference type="Gene3D" id="3.10.560.10">
    <property type="entry name" value="Outer membrane lipoprotein wza domain like"/>
    <property type="match status" value="4"/>
</dbReference>
<keyword evidence="1" id="KW-1133">Transmembrane helix</keyword>
<evidence type="ECO:0000256" key="2">
    <source>
        <dbReference type="SAM" id="SignalP"/>
    </source>
</evidence>
<dbReference type="Pfam" id="PF10531">
    <property type="entry name" value="SLBB"/>
    <property type="match status" value="1"/>
</dbReference>
<dbReference type="GO" id="GO:0015159">
    <property type="term" value="F:polysaccharide transmembrane transporter activity"/>
    <property type="evidence" value="ECO:0007669"/>
    <property type="project" value="InterPro"/>
</dbReference>
<dbReference type="AlphaFoldDB" id="A0A098QT73"/>
<proteinExistence type="predicted"/>
<dbReference type="Proteomes" id="UP000029692">
    <property type="component" value="Unassembled WGS sequence"/>
</dbReference>
<sequence>MTRFLVFGGILMLLLSSLHLGAQADSDAQSAFSAAVERRIMHIQDFEPVPGDIYRLLIDFGSSIGEASNSSAYDLILQEDHTLKLPFIGTMNVQGRSFSDIRSRIITQIEQKVPAVHVDFALRAPALFEVFVFGAVSQSGLIPASSLTRVNEVLQRAGLIPGTSSTRTLELQRNGQKQTLDLFQFSEYARRNQNPFLRPGDQIFVRRAEHQISITGEIAVPGQMEFVPGETLAQIIRYAGGLKPTADTGYITRKRLTPQGTYEIQRIENPDLEDIDLQNGDQIIIPSTAGDSAPVIVHGAVAGKEASGSDLRSLSSTSLALEVSYRPGMSLLTALELVGGPTVFADYERAYYISGDDKTRQPLTDLREIWETRDSSRDFQLHPGDTLVIPMKVLRVFVTGETVLTTGGGRESFQWIEGFTVRDYLDFAGGVNPETGNRNNVGFLQPDGSVERVNLETSVPPGAIIFVQKNGWENFKNFMASDIMTTIGWITTILSATALVINTIDLIIN</sequence>
<dbReference type="InterPro" id="IPR049712">
    <property type="entry name" value="Poly_export"/>
</dbReference>
<comment type="caution">
    <text evidence="4">The sequence shown here is derived from an EMBL/GenBank/DDBJ whole genome shotgun (WGS) entry which is preliminary data.</text>
</comment>
<evidence type="ECO:0000256" key="1">
    <source>
        <dbReference type="SAM" id="Phobius"/>
    </source>
</evidence>
<dbReference type="eggNOG" id="COG1596">
    <property type="taxonomic scope" value="Bacteria"/>
</dbReference>
<feature type="domain" description="Soluble ligand binding" evidence="3">
    <location>
        <begin position="212"/>
        <end position="249"/>
    </location>
</feature>
<gene>
    <name evidence="4" type="ORF">DC28_14795</name>
</gene>
<dbReference type="InterPro" id="IPR019554">
    <property type="entry name" value="Soluble_ligand-bd"/>
</dbReference>
<feature type="transmembrane region" description="Helical" evidence="1">
    <location>
        <begin position="487"/>
        <end position="508"/>
    </location>
</feature>
<dbReference type="PANTHER" id="PTHR33619:SF3">
    <property type="entry name" value="POLYSACCHARIDE EXPORT PROTEIN GFCE-RELATED"/>
    <property type="match status" value="1"/>
</dbReference>